<dbReference type="InterPro" id="IPR036694">
    <property type="entry name" value="Dodecin-like_sf"/>
</dbReference>
<dbReference type="InterPro" id="IPR050049">
    <property type="entry name" value="Dodecin_bact"/>
</dbReference>
<dbReference type="InterPro" id="IPR009923">
    <property type="entry name" value="Dodecin"/>
</dbReference>
<protein>
    <submittedName>
        <fullName evidence="1">Dodecin family protein</fullName>
    </submittedName>
</protein>
<reference evidence="1 2" key="1">
    <citation type="submission" date="2022-06" db="EMBL/GenBank/DDBJ databases">
        <title>Endosaccharibacter gen. nov., sp. nov., endophytic bacteria isolated from sugarcane.</title>
        <authorList>
            <person name="Pitiwittayakul N."/>
            <person name="Yukphan P."/>
            <person name="Charoenyingcharoen P."/>
            <person name="Tanasupawat S."/>
        </authorList>
    </citation>
    <scope>NUCLEOTIDE SEQUENCE [LARGE SCALE GENOMIC DNA]</scope>
    <source>
        <strain evidence="1 2">KSS8</strain>
    </source>
</reference>
<evidence type="ECO:0000313" key="1">
    <source>
        <dbReference type="EMBL" id="MCQ8277037.1"/>
    </source>
</evidence>
<dbReference type="SUPFAM" id="SSF89807">
    <property type="entry name" value="Dodecin-like"/>
    <property type="match status" value="1"/>
</dbReference>
<dbReference type="Pfam" id="PF07311">
    <property type="entry name" value="Dodecin"/>
    <property type="match status" value="1"/>
</dbReference>
<comment type="caution">
    <text evidence="1">The sequence shown here is derived from an EMBL/GenBank/DDBJ whole genome shotgun (WGS) entry which is preliminary data.</text>
</comment>
<sequence length="76" mass="8622">MADHVYRVIDLVGSSETSIEDAITSAISKASNTIRHMRWFEVVETRGHIENNKVAHYQVTLKVGFSLEDENVHLQP</sequence>
<dbReference type="PANTHER" id="PTHR39324:SF1">
    <property type="entry name" value="CALCIUM DODECIN"/>
    <property type="match status" value="1"/>
</dbReference>
<keyword evidence="2" id="KW-1185">Reference proteome</keyword>
<dbReference type="InterPro" id="IPR025543">
    <property type="entry name" value="Dodecin-like"/>
</dbReference>
<proteinExistence type="predicted"/>
<name>A0ABT1W455_9PROT</name>
<gene>
    <name evidence="1" type="ORF">NFI95_01055</name>
</gene>
<dbReference type="Gene3D" id="3.30.1660.10">
    <property type="entry name" value="Flavin-binding protein dodecin"/>
    <property type="match status" value="1"/>
</dbReference>
<dbReference type="RefSeq" id="WP_422862479.1">
    <property type="nucleotide sequence ID" value="NZ_JAMSKV010000001.1"/>
</dbReference>
<accession>A0ABT1W455</accession>
<dbReference type="NCBIfam" id="NF043052">
    <property type="entry name" value="DodecBact"/>
    <property type="match status" value="1"/>
</dbReference>
<dbReference type="PANTHER" id="PTHR39324">
    <property type="entry name" value="CALCIUM DODECIN"/>
    <property type="match status" value="1"/>
</dbReference>
<dbReference type="Proteomes" id="UP001524587">
    <property type="component" value="Unassembled WGS sequence"/>
</dbReference>
<evidence type="ECO:0000313" key="2">
    <source>
        <dbReference type="Proteomes" id="UP001524587"/>
    </source>
</evidence>
<dbReference type="EMBL" id="JAMSKV010000001">
    <property type="protein sequence ID" value="MCQ8277037.1"/>
    <property type="molecule type" value="Genomic_DNA"/>
</dbReference>
<organism evidence="1 2">
    <name type="scientific">Endosaccharibacter trunci</name>
    <dbReference type="NCBI Taxonomy" id="2812733"/>
    <lineage>
        <taxon>Bacteria</taxon>
        <taxon>Pseudomonadati</taxon>
        <taxon>Pseudomonadota</taxon>
        <taxon>Alphaproteobacteria</taxon>
        <taxon>Acetobacterales</taxon>
        <taxon>Acetobacteraceae</taxon>
        <taxon>Endosaccharibacter</taxon>
    </lineage>
</organism>